<name>A0A653BG49_CALMS</name>
<keyword evidence="4" id="KW-0472">Membrane</keyword>
<dbReference type="AlphaFoldDB" id="A0A653BG49"/>
<keyword evidence="3" id="KW-0677">Repeat</keyword>
<dbReference type="SMART" id="SM00364">
    <property type="entry name" value="LRR_BAC"/>
    <property type="match status" value="5"/>
</dbReference>
<feature type="transmembrane region" description="Helical" evidence="4">
    <location>
        <begin position="561"/>
        <end position="583"/>
    </location>
</feature>
<gene>
    <name evidence="6" type="ORF">CALMAC_LOCUS682</name>
</gene>
<evidence type="ECO:0008006" key="8">
    <source>
        <dbReference type="Google" id="ProtNLM"/>
    </source>
</evidence>
<organism evidence="6 7">
    <name type="scientific">Callosobruchus maculatus</name>
    <name type="common">Southern cowpea weevil</name>
    <name type="synonym">Pulse bruchid</name>
    <dbReference type="NCBI Taxonomy" id="64391"/>
    <lineage>
        <taxon>Eukaryota</taxon>
        <taxon>Metazoa</taxon>
        <taxon>Ecdysozoa</taxon>
        <taxon>Arthropoda</taxon>
        <taxon>Hexapoda</taxon>
        <taxon>Insecta</taxon>
        <taxon>Pterygota</taxon>
        <taxon>Neoptera</taxon>
        <taxon>Endopterygota</taxon>
        <taxon>Coleoptera</taxon>
        <taxon>Polyphaga</taxon>
        <taxon>Cucujiformia</taxon>
        <taxon>Chrysomeloidea</taxon>
        <taxon>Chrysomelidae</taxon>
        <taxon>Bruchinae</taxon>
        <taxon>Bruchini</taxon>
        <taxon>Callosobruchus</taxon>
    </lineage>
</organism>
<dbReference type="InterPro" id="IPR001611">
    <property type="entry name" value="Leu-rich_rpt"/>
</dbReference>
<evidence type="ECO:0000313" key="7">
    <source>
        <dbReference type="Proteomes" id="UP000410492"/>
    </source>
</evidence>
<dbReference type="EMBL" id="CAACVG010000772">
    <property type="protein sequence ID" value="VEN34521.1"/>
    <property type="molecule type" value="Genomic_DNA"/>
</dbReference>
<protein>
    <recommendedName>
        <fullName evidence="8">LRRCT domain-containing protein</fullName>
    </recommendedName>
</protein>
<dbReference type="Pfam" id="PF13855">
    <property type="entry name" value="LRR_8"/>
    <property type="match status" value="3"/>
</dbReference>
<evidence type="ECO:0000256" key="4">
    <source>
        <dbReference type="SAM" id="Phobius"/>
    </source>
</evidence>
<feature type="signal peptide" evidence="5">
    <location>
        <begin position="1"/>
        <end position="15"/>
    </location>
</feature>
<dbReference type="SUPFAM" id="SSF52058">
    <property type="entry name" value="L domain-like"/>
    <property type="match status" value="2"/>
</dbReference>
<reference evidence="6 7" key="1">
    <citation type="submission" date="2019-01" db="EMBL/GenBank/DDBJ databases">
        <authorList>
            <person name="Sayadi A."/>
        </authorList>
    </citation>
    <scope>NUCLEOTIDE SEQUENCE [LARGE SCALE GENOMIC DNA]</scope>
</reference>
<dbReference type="GO" id="GO:0031012">
    <property type="term" value="C:extracellular matrix"/>
    <property type="evidence" value="ECO:0007669"/>
    <property type="project" value="TreeGrafter"/>
</dbReference>
<dbReference type="SMART" id="SM00365">
    <property type="entry name" value="LRR_SD22"/>
    <property type="match status" value="7"/>
</dbReference>
<dbReference type="SMART" id="SM00369">
    <property type="entry name" value="LRR_TYP"/>
    <property type="match status" value="11"/>
</dbReference>
<dbReference type="Proteomes" id="UP000410492">
    <property type="component" value="Unassembled WGS sequence"/>
</dbReference>
<keyword evidence="2 5" id="KW-0732">Signal</keyword>
<proteinExistence type="predicted"/>
<dbReference type="PROSITE" id="PS51450">
    <property type="entry name" value="LRR"/>
    <property type="match status" value="3"/>
</dbReference>
<dbReference type="Gene3D" id="3.80.10.10">
    <property type="entry name" value="Ribonuclease Inhibitor"/>
    <property type="match status" value="3"/>
</dbReference>
<dbReference type="PANTHER" id="PTHR24373:SF370">
    <property type="entry name" value="FISH-LIPS, ISOFORM E"/>
    <property type="match status" value="1"/>
</dbReference>
<dbReference type="InterPro" id="IPR003591">
    <property type="entry name" value="Leu-rich_rpt_typical-subtyp"/>
</dbReference>
<sequence length="598" mass="69164">MLLIFFLSLVTILEALHCDKEFNYYDNYGHGFDVTCQGITKEHLHLLENITISNEITLKIQNSTLKNISSNIFQNIRRIRCLYLEDLVFTFPKNQSVFELLDKLEHLVVINTKLSMTKHTFKGLRNLKQLYLFNNDIEMVEPGAFESLRSLEYLEIANNKLDDITDIPTCELKELKTLNLSRNHLFALKRKNFVCKRETNGMALRLNEQHLNIDKKNYISIVDTSLGLERLDISFNRIRELGESLNYLKFVTLLNAQSNKLRKITSADFRALRDLEQAYLGNNLLEVIESRVFDGKENLEVIDLSNNKLKWLSLKDIPLLREANLSQNFFNISVIQNITRPSSLVTLNLSKNKIAEVPIRIFQNFSSLEWLDLSCNHILLNNNSFTGLTLLKTLNLGHNDIEVLPEVVFNELTMLKHLDISGNKIQFLSSESLVNVTFLETLNVSFNRLEQLNYDLLKHLNELHTLDVAGNKLKYIQYDAIITNLPLLSNLNVKSNLLSCEFLYEMIKFLKSRHVSYTTVDKFDYERENVAGIYCENEKKAVSSDLRTGDSGGSVLVDLSILVFIVLVIVIIAVILFKITVYLKRRRYRTDEFELIDE</sequence>
<dbReference type="OrthoDB" id="5984008at2759"/>
<keyword evidence="1" id="KW-0433">Leucine-rich repeat</keyword>
<keyword evidence="4" id="KW-0812">Transmembrane</keyword>
<dbReference type="InterPro" id="IPR032675">
    <property type="entry name" value="LRR_dom_sf"/>
</dbReference>
<dbReference type="InterPro" id="IPR050328">
    <property type="entry name" value="Dev_Immune_Receptor"/>
</dbReference>
<keyword evidence="7" id="KW-1185">Reference proteome</keyword>
<evidence type="ECO:0000256" key="2">
    <source>
        <dbReference type="ARBA" id="ARBA00022729"/>
    </source>
</evidence>
<evidence type="ECO:0000256" key="1">
    <source>
        <dbReference type="ARBA" id="ARBA00022614"/>
    </source>
</evidence>
<evidence type="ECO:0000256" key="5">
    <source>
        <dbReference type="SAM" id="SignalP"/>
    </source>
</evidence>
<dbReference type="PANTHER" id="PTHR24373">
    <property type="entry name" value="SLIT RELATED LEUCINE-RICH REPEAT NEURONAL PROTEIN"/>
    <property type="match status" value="1"/>
</dbReference>
<evidence type="ECO:0000313" key="6">
    <source>
        <dbReference type="EMBL" id="VEN34521.1"/>
    </source>
</evidence>
<feature type="chain" id="PRO_5024907346" description="LRRCT domain-containing protein" evidence="5">
    <location>
        <begin position="16"/>
        <end position="598"/>
    </location>
</feature>
<accession>A0A653BG49</accession>
<evidence type="ECO:0000256" key="3">
    <source>
        <dbReference type="ARBA" id="ARBA00022737"/>
    </source>
</evidence>
<keyword evidence="4" id="KW-1133">Transmembrane helix</keyword>
<dbReference type="GO" id="GO:0005615">
    <property type="term" value="C:extracellular space"/>
    <property type="evidence" value="ECO:0007669"/>
    <property type="project" value="TreeGrafter"/>
</dbReference>